<dbReference type="AlphaFoldDB" id="A0A2P2PF26"/>
<name>A0A2P2PF26_RHIMU</name>
<accession>A0A2P2PF26</accession>
<organism evidence="1">
    <name type="scientific">Rhizophora mucronata</name>
    <name type="common">Asiatic mangrove</name>
    <dbReference type="NCBI Taxonomy" id="61149"/>
    <lineage>
        <taxon>Eukaryota</taxon>
        <taxon>Viridiplantae</taxon>
        <taxon>Streptophyta</taxon>
        <taxon>Embryophyta</taxon>
        <taxon>Tracheophyta</taxon>
        <taxon>Spermatophyta</taxon>
        <taxon>Magnoliopsida</taxon>
        <taxon>eudicotyledons</taxon>
        <taxon>Gunneridae</taxon>
        <taxon>Pentapetalae</taxon>
        <taxon>rosids</taxon>
        <taxon>fabids</taxon>
        <taxon>Malpighiales</taxon>
        <taxon>Rhizophoraceae</taxon>
        <taxon>Rhizophora</taxon>
    </lineage>
</organism>
<protein>
    <submittedName>
        <fullName evidence="1">Uncharacterized protein</fullName>
    </submittedName>
</protein>
<dbReference type="EMBL" id="GGEC01072864">
    <property type="protein sequence ID" value="MBX53348.1"/>
    <property type="molecule type" value="Transcribed_RNA"/>
</dbReference>
<reference evidence="1" key="1">
    <citation type="submission" date="2018-02" db="EMBL/GenBank/DDBJ databases">
        <title>Rhizophora mucronata_Transcriptome.</title>
        <authorList>
            <person name="Meera S.P."/>
            <person name="Sreeshan A."/>
            <person name="Augustine A."/>
        </authorList>
    </citation>
    <scope>NUCLEOTIDE SEQUENCE</scope>
    <source>
        <tissue evidence="1">Leaf</tissue>
    </source>
</reference>
<proteinExistence type="predicted"/>
<evidence type="ECO:0000313" key="1">
    <source>
        <dbReference type="EMBL" id="MBX53348.1"/>
    </source>
</evidence>
<sequence length="21" mass="2469">MCNSHSQELLILTQLNFSMMQ</sequence>